<proteinExistence type="predicted"/>
<dbReference type="GO" id="GO:0019867">
    <property type="term" value="C:outer membrane"/>
    <property type="evidence" value="ECO:0007669"/>
    <property type="project" value="InterPro"/>
</dbReference>
<dbReference type="GO" id="GO:0006508">
    <property type="term" value="P:proteolysis"/>
    <property type="evidence" value="ECO:0007669"/>
    <property type="project" value="UniProtKB-KW"/>
</dbReference>
<dbReference type="Gene3D" id="2.40.128.130">
    <property type="entry name" value="Autotransporter beta-domain"/>
    <property type="match status" value="1"/>
</dbReference>
<dbReference type="Pfam" id="PF03797">
    <property type="entry name" value="Autotransporter"/>
    <property type="match status" value="1"/>
</dbReference>
<comment type="caution">
    <text evidence="3">The sequence shown here is derived from an EMBL/GenBank/DDBJ whole genome shotgun (WGS) entry which is preliminary data.</text>
</comment>
<dbReference type="EC" id="3.4.21.-" evidence="3"/>
<organism evidence="3 4">
    <name type="scientific">Pandoraea pulmonicola</name>
    <dbReference type="NCBI Taxonomy" id="93221"/>
    <lineage>
        <taxon>Bacteria</taxon>
        <taxon>Pseudomonadati</taxon>
        <taxon>Pseudomonadota</taxon>
        <taxon>Betaproteobacteria</taxon>
        <taxon>Burkholderiales</taxon>
        <taxon>Burkholderiaceae</taxon>
        <taxon>Pandoraea</taxon>
    </lineage>
</organism>
<dbReference type="EMBL" id="UGSJ01000001">
    <property type="protein sequence ID" value="SUA91970.1"/>
    <property type="molecule type" value="Genomic_DNA"/>
</dbReference>
<dbReference type="AlphaFoldDB" id="A0AAJ5D1X2"/>
<gene>
    <name evidence="3" type="ORF">NCTC13159_03490</name>
</gene>
<dbReference type="SUPFAM" id="SSF103515">
    <property type="entry name" value="Autotransporter"/>
    <property type="match status" value="1"/>
</dbReference>
<dbReference type="PROSITE" id="PS51208">
    <property type="entry name" value="AUTOTRANSPORTER"/>
    <property type="match status" value="1"/>
</dbReference>
<dbReference type="RefSeq" id="WP_147284599.1">
    <property type="nucleotide sequence ID" value="NZ_CP010310.2"/>
</dbReference>
<evidence type="ECO:0000313" key="4">
    <source>
        <dbReference type="Proteomes" id="UP000254589"/>
    </source>
</evidence>
<dbReference type="SMART" id="SM00869">
    <property type="entry name" value="Autotransporter"/>
    <property type="match status" value="1"/>
</dbReference>
<feature type="domain" description="Autotransporter" evidence="2">
    <location>
        <begin position="600"/>
        <end position="883"/>
    </location>
</feature>
<dbReference type="InterPro" id="IPR036709">
    <property type="entry name" value="Autotransporte_beta_dom_sf"/>
</dbReference>
<dbReference type="NCBIfam" id="TIGR01414">
    <property type="entry name" value="autotrans_barl"/>
    <property type="match status" value="1"/>
</dbReference>
<reference evidence="3 4" key="1">
    <citation type="submission" date="2018-06" db="EMBL/GenBank/DDBJ databases">
        <authorList>
            <consortium name="Pathogen Informatics"/>
            <person name="Doyle S."/>
        </authorList>
    </citation>
    <scope>NUCLEOTIDE SEQUENCE [LARGE SCALE GENOMIC DNA]</scope>
    <source>
        <strain evidence="3 4">NCTC13159</strain>
    </source>
</reference>
<sequence length="883" mass="87887">MLEATGESWGPGGSNPSFRAPSGIGIGVANDGTIGTLNNSGTIWGRGDVNSSSGIRNNDYIGTLNNSSSGTVIGELVGILNSSGSTGTIGSLVNSGKIIGLGYGYGIVLNSGLITSLTNNSSGLISGATGISNGGTIATLTNGGTIDGSNVGIFNVGGTIGTLVNSGIIRGTDSDNGMGFISYESVGTLNNARSGTITGGITGVAISGYVGTLTNSGNISGTISSGITNDGTIGTLNNSGNITGGAAGIGNSGTIGTLINSGTISGSAMYAIGNEGTLGVIANSGVIAGNIANLTSQNLTINGDTSGAVGAFGTLTGYTDGAIGGIGKITNIDANVVFGAGNLVLNDSINVGAHAVNNTGATLKVNAPMTITGNYNQGAAATLLIGVSAGASAKGLMADTGYGRLVVSGSALISPGATVALSSQSYAFAPGQRFVVVDAASAGTNYNEGTLTYSIRGYKSVLTGANVTAGGRSDLVVTVVSATPFPPPPTPPVITPETPPAPPRAGATTPNAIAALAGLAKYTGISDPALLNLFNAGQALNLGSTASANRAGAQLNPSSPGAISQAVSAPTFSVLNIIAGRSDGMRLAGADGGSGVSTGEAPPAWGVWGQAFGGRASQGEHDMIDGYSANFAGFLIGADRAINDAWRAGGVFSYSNTTIDSTGNTAGNRTRVNAFGLVGYASYIASAWYANLSAGVVQQRYDTSRTIDFTGFSGSANGRFNGTQYVVRAEAGYPLALRFATVTPIASLTYSYLHQSAYTESGGNGAALAVDAAHTTSVTSDFGVKISREFPTVHGTLVPELQVGWRHQYDNSRNATNARFVADPTGAAAFTSLSAHPVSDLAVVQAGLTLLRANNLSVTARYELQVGGGLVSQAGTLRLRQLF</sequence>
<protein>
    <submittedName>
        <fullName evidence="3">Extracellular serine protease</fullName>
        <ecNumber evidence="3">3.4.21.-</ecNumber>
    </submittedName>
</protein>
<feature type="region of interest" description="Disordered" evidence="1">
    <location>
        <begin position="1"/>
        <end position="21"/>
    </location>
</feature>
<dbReference type="InterPro" id="IPR006315">
    <property type="entry name" value="OM_autotransptr_brl_dom"/>
</dbReference>
<dbReference type="Proteomes" id="UP000254589">
    <property type="component" value="Unassembled WGS sequence"/>
</dbReference>
<keyword evidence="3" id="KW-0645">Protease</keyword>
<evidence type="ECO:0000259" key="2">
    <source>
        <dbReference type="PROSITE" id="PS51208"/>
    </source>
</evidence>
<evidence type="ECO:0000256" key="1">
    <source>
        <dbReference type="SAM" id="MobiDB-lite"/>
    </source>
</evidence>
<evidence type="ECO:0000313" key="3">
    <source>
        <dbReference type="EMBL" id="SUA91970.1"/>
    </source>
</evidence>
<dbReference type="GO" id="GO:0008233">
    <property type="term" value="F:peptidase activity"/>
    <property type="evidence" value="ECO:0007669"/>
    <property type="project" value="UniProtKB-KW"/>
</dbReference>
<name>A0AAJ5D1X2_PANPU</name>
<keyword evidence="3" id="KW-0378">Hydrolase</keyword>
<accession>A0AAJ5D1X2</accession>
<dbReference type="InterPro" id="IPR005546">
    <property type="entry name" value="Autotransporte_beta"/>
</dbReference>